<dbReference type="AlphaFoldDB" id="A0A3S0H984"/>
<dbReference type="InterPro" id="IPR052735">
    <property type="entry name" value="NAD_biosynth-regulator"/>
</dbReference>
<dbReference type="SUPFAM" id="SSF52540">
    <property type="entry name" value="P-loop containing nucleoside triphosphate hydrolases"/>
    <property type="match status" value="1"/>
</dbReference>
<organism evidence="2 3">
    <name type="scientific">Hymenobacter gummosus</name>
    <dbReference type="NCBI Taxonomy" id="1776032"/>
    <lineage>
        <taxon>Bacteria</taxon>
        <taxon>Pseudomonadati</taxon>
        <taxon>Bacteroidota</taxon>
        <taxon>Cytophagia</taxon>
        <taxon>Cytophagales</taxon>
        <taxon>Hymenobacteraceae</taxon>
        <taxon>Hymenobacter</taxon>
    </lineage>
</organism>
<dbReference type="SUPFAM" id="SSF52374">
    <property type="entry name" value="Nucleotidylyl transferase"/>
    <property type="match status" value="1"/>
</dbReference>
<dbReference type="GO" id="GO:0016740">
    <property type="term" value="F:transferase activity"/>
    <property type="evidence" value="ECO:0007669"/>
    <property type="project" value="UniProtKB-KW"/>
</dbReference>
<dbReference type="PANTHER" id="PTHR37512">
    <property type="entry name" value="TRIFUNCTIONAL NAD BIOSYNTHESIS/REGULATOR PROTEIN NADR"/>
    <property type="match status" value="1"/>
</dbReference>
<feature type="domain" description="NadR/Ttd14 AAA" evidence="1">
    <location>
        <begin position="174"/>
        <end position="330"/>
    </location>
</feature>
<dbReference type="Proteomes" id="UP000282184">
    <property type="component" value="Unassembled WGS sequence"/>
</dbReference>
<reference evidence="2 3" key="1">
    <citation type="submission" date="2018-12" db="EMBL/GenBank/DDBJ databases">
        <title>Hymenobacter gummosus sp. nov., isolated from a spring.</title>
        <authorList>
            <person name="Nie L."/>
        </authorList>
    </citation>
    <scope>NUCLEOTIDE SEQUENCE [LARGE SCALE GENOMIC DNA]</scope>
    <source>
        <strain evidence="2 3">KCTC 52166</strain>
    </source>
</reference>
<evidence type="ECO:0000313" key="2">
    <source>
        <dbReference type="EMBL" id="RTQ52419.1"/>
    </source>
</evidence>
<dbReference type="NCBIfam" id="TIGR00125">
    <property type="entry name" value="cyt_tran_rel"/>
    <property type="match status" value="1"/>
</dbReference>
<name>A0A3S0H984_9BACT</name>
<keyword evidence="2" id="KW-0808">Transferase</keyword>
<dbReference type="InterPro" id="IPR038727">
    <property type="entry name" value="NadR/Ttd14_AAA_dom"/>
</dbReference>
<accession>A0A3S0H984</accession>
<comment type="caution">
    <text evidence="2">The sequence shown here is derived from an EMBL/GenBank/DDBJ whole genome shotgun (WGS) entry which is preliminary data.</text>
</comment>
<dbReference type="EMBL" id="RXOF01000002">
    <property type="protein sequence ID" value="RTQ52419.1"/>
    <property type="molecule type" value="Genomic_DNA"/>
</dbReference>
<proteinExistence type="predicted"/>
<dbReference type="InterPro" id="IPR004821">
    <property type="entry name" value="Cyt_trans-like"/>
</dbReference>
<dbReference type="PANTHER" id="PTHR37512:SF1">
    <property type="entry name" value="NADR_TTD14 AAA DOMAIN-CONTAINING PROTEIN"/>
    <property type="match status" value="1"/>
</dbReference>
<dbReference type="Pfam" id="PF13521">
    <property type="entry name" value="AAA_28"/>
    <property type="match status" value="1"/>
</dbReference>
<dbReference type="OrthoDB" id="9151999at2"/>
<dbReference type="Gene3D" id="3.40.50.620">
    <property type="entry name" value="HUPs"/>
    <property type="match status" value="1"/>
</dbReference>
<dbReference type="Gene3D" id="3.40.50.300">
    <property type="entry name" value="P-loop containing nucleotide triphosphate hydrolases"/>
    <property type="match status" value="1"/>
</dbReference>
<dbReference type="RefSeq" id="WP_126692074.1">
    <property type="nucleotide sequence ID" value="NZ_RXOF01000002.1"/>
</dbReference>
<dbReference type="InterPro" id="IPR027417">
    <property type="entry name" value="P-loop_NTPase"/>
</dbReference>
<gene>
    <name evidence="2" type="ORF">EJV47_05235</name>
</gene>
<evidence type="ECO:0000259" key="1">
    <source>
        <dbReference type="Pfam" id="PF13521"/>
    </source>
</evidence>
<sequence length="346" mass="38394">MHATRPVAGLVVGKFAPLHRGHQLLIETAAAQVDELHVWVYSEPDLARVSAAVRAGWLRQLYGAAIGGARLHVRSLSKTEYPGLPPNDAPDLAHREFVRQLLLELNLRIDLVFTSESYGAGFAEHLGAGHVLVDFERRQRPVSGTRLRADVYGLSDWLPPVVQAYFRSEAYVQRVALLGAESTGKSTLAAALAARLGTGFVAEYGRTLWEEKAGQLEFDDLLRIARRHRQLEEAALPAARHWLVSDTNAVTTLWYSYAYFGRAAPELHQLAAECRRRYAHTFVCAPDFPFEQDGTRAPAGQQPLQQHMILLQLDLLGIPYQLLTGSVQERVQQVVAALGEPLTVRL</sequence>
<evidence type="ECO:0000313" key="3">
    <source>
        <dbReference type="Proteomes" id="UP000282184"/>
    </source>
</evidence>
<dbReference type="InterPro" id="IPR014729">
    <property type="entry name" value="Rossmann-like_a/b/a_fold"/>
</dbReference>
<keyword evidence="3" id="KW-1185">Reference proteome</keyword>
<protein>
    <submittedName>
        <fullName evidence="2">Cytidyltransferase-like domain-containing protein</fullName>
    </submittedName>
</protein>